<dbReference type="STRING" id="483219.LILAB_07640"/>
<dbReference type="SMART" id="SM00220">
    <property type="entry name" value="S_TKc"/>
    <property type="match status" value="1"/>
</dbReference>
<evidence type="ECO:0000256" key="1">
    <source>
        <dbReference type="SAM" id="MobiDB-lite"/>
    </source>
</evidence>
<keyword evidence="3" id="KW-0723">Serine/threonine-protein kinase</keyword>
<evidence type="ECO:0000313" key="4">
    <source>
        <dbReference type="Proteomes" id="UP000000488"/>
    </source>
</evidence>
<feature type="region of interest" description="Disordered" evidence="1">
    <location>
        <begin position="333"/>
        <end position="360"/>
    </location>
</feature>
<sequence length="634" mass="68341">MTPYDTSPPPEPVPGDDVGGYRLKGLAGQGGFGKVYLAERGGHRYALKLLPLAGAGLGAWGERELLMLTKVRHPNVVRLLGHWQWPDRAPRFLVIIMEYVDGQRLDVWAATENPSAHAVLRRVLGVARALRALHQHRALHRDVKEANILVRGTDGEVVLVDLGVGSHEDMSRVTGGSLPPGTRAYLSPEAWRFHLEHREQPDAHYRSTPADDIYALGVVLYWLLTDRRPFPLRVAGDEAAVITQRPEPPRVRNGRVPEELSTLCLRMLEKQPGLRPAAAPLVLCVEELLTRDGPDWYVPLCEAFDAHNLTTRPGPGADEEALWFNEVREELPPRRGQRPWLEPSPWSPGTAPPAPNGEARLQPLGRELARPHPAGFPTAGRTAWRWTWVVMMVVLGAAFLLTNREALTPGVNGPTPGLARKVAPDGQPLESSGAAAPPGAVHTPAAIALPARTPKEPAPVTTQNHAGAPQPPAPPAPARGNTGRVLKAAAAACTLLGCPGPQVRATPSPEPCPPGAVETMAALGIDVGDKEAWSFGGGNRYLTVREGWTSVRIVGRDFGDIPNGSVASGRLLFGDRVYGRLTQVKMEGTGRTVPVCFELLTSGSERGLGMEPGDSPDTARVFSVGFLRAVSHFE</sequence>
<dbReference type="GO" id="GO:0004674">
    <property type="term" value="F:protein serine/threonine kinase activity"/>
    <property type="evidence" value="ECO:0007669"/>
    <property type="project" value="UniProtKB-KW"/>
</dbReference>
<dbReference type="SUPFAM" id="SSF56112">
    <property type="entry name" value="Protein kinase-like (PK-like)"/>
    <property type="match status" value="1"/>
</dbReference>
<keyword evidence="3" id="KW-0418">Kinase</keyword>
<organism evidence="3 4">
    <name type="scientific">Myxococcus fulvus (strain ATCC BAA-855 / HW-1)</name>
    <dbReference type="NCBI Taxonomy" id="483219"/>
    <lineage>
        <taxon>Bacteria</taxon>
        <taxon>Pseudomonadati</taxon>
        <taxon>Myxococcota</taxon>
        <taxon>Myxococcia</taxon>
        <taxon>Myxococcales</taxon>
        <taxon>Cystobacterineae</taxon>
        <taxon>Myxococcaceae</taxon>
        <taxon>Myxococcus</taxon>
    </lineage>
</organism>
<dbReference type="KEGG" id="mfu:LILAB_07640"/>
<dbReference type="Gene3D" id="3.30.200.20">
    <property type="entry name" value="Phosphorylase Kinase, domain 1"/>
    <property type="match status" value="1"/>
</dbReference>
<dbReference type="Gene3D" id="1.10.510.10">
    <property type="entry name" value="Transferase(Phosphotransferase) domain 1"/>
    <property type="match status" value="1"/>
</dbReference>
<evidence type="ECO:0000259" key="2">
    <source>
        <dbReference type="PROSITE" id="PS50011"/>
    </source>
</evidence>
<dbReference type="GO" id="GO:0005524">
    <property type="term" value="F:ATP binding"/>
    <property type="evidence" value="ECO:0007669"/>
    <property type="project" value="InterPro"/>
</dbReference>
<evidence type="ECO:0000313" key="3">
    <source>
        <dbReference type="EMBL" id="AEI63441.1"/>
    </source>
</evidence>
<dbReference type="HOGENOM" id="CLU_028595_0_0_7"/>
<feature type="region of interest" description="Disordered" evidence="1">
    <location>
        <begin position="407"/>
        <end position="440"/>
    </location>
</feature>
<dbReference type="AlphaFoldDB" id="F8CCT4"/>
<dbReference type="CDD" id="cd14014">
    <property type="entry name" value="STKc_PknB_like"/>
    <property type="match status" value="1"/>
</dbReference>
<dbReference type="eggNOG" id="COG0515">
    <property type="taxonomic scope" value="Bacteria"/>
</dbReference>
<keyword evidence="3" id="KW-0808">Transferase</keyword>
<dbReference type="Pfam" id="PF00069">
    <property type="entry name" value="Pkinase"/>
    <property type="match status" value="1"/>
</dbReference>
<dbReference type="PROSITE" id="PS50011">
    <property type="entry name" value="PROTEIN_KINASE_DOM"/>
    <property type="match status" value="1"/>
</dbReference>
<accession>F8CCT4</accession>
<gene>
    <name evidence="3" type="ordered locus">LILAB_07640</name>
</gene>
<feature type="region of interest" description="Disordered" evidence="1">
    <location>
        <begin position="454"/>
        <end position="482"/>
    </location>
</feature>
<dbReference type="Proteomes" id="UP000000488">
    <property type="component" value="Chromosome"/>
</dbReference>
<feature type="domain" description="Protein kinase" evidence="2">
    <location>
        <begin position="21"/>
        <end position="289"/>
    </location>
</feature>
<dbReference type="InterPro" id="IPR051681">
    <property type="entry name" value="Ser/Thr_Kinases-Pseudokinases"/>
</dbReference>
<dbReference type="InterPro" id="IPR011009">
    <property type="entry name" value="Kinase-like_dom_sf"/>
</dbReference>
<dbReference type="EMBL" id="CP002830">
    <property type="protein sequence ID" value="AEI63441.1"/>
    <property type="molecule type" value="Genomic_DNA"/>
</dbReference>
<dbReference type="PANTHER" id="PTHR44329">
    <property type="entry name" value="SERINE/THREONINE-PROTEIN KINASE TNNI3K-RELATED"/>
    <property type="match status" value="1"/>
</dbReference>
<protein>
    <submittedName>
        <fullName evidence="3">Putative serine/threonine protein kinase</fullName>
    </submittedName>
</protein>
<name>F8CCT4_MYXFH</name>
<reference evidence="3 4" key="1">
    <citation type="journal article" date="2011" name="J. Bacteriol.">
        <title>Genome sequence of the halotolerant marine bacterium Myxococcus fulvus HW-1.</title>
        <authorList>
            <person name="Li Z.F."/>
            <person name="Li X."/>
            <person name="Liu H."/>
            <person name="Liu X."/>
            <person name="Han K."/>
            <person name="Wu Z.H."/>
            <person name="Hu W."/>
            <person name="Li F.F."/>
            <person name="Li Y.Z."/>
        </authorList>
    </citation>
    <scope>NUCLEOTIDE SEQUENCE [LARGE SCALE GENOMIC DNA]</scope>
    <source>
        <strain evidence="4">ATCC BAA-855 / HW-1</strain>
    </source>
</reference>
<proteinExistence type="predicted"/>
<dbReference type="PANTHER" id="PTHR44329:SF214">
    <property type="entry name" value="PROTEIN KINASE DOMAIN-CONTAINING PROTEIN"/>
    <property type="match status" value="1"/>
</dbReference>
<dbReference type="InterPro" id="IPR000719">
    <property type="entry name" value="Prot_kinase_dom"/>
</dbReference>